<evidence type="ECO:0000256" key="1">
    <source>
        <dbReference type="ARBA" id="ARBA00004127"/>
    </source>
</evidence>
<reference evidence="6" key="1">
    <citation type="submission" date="2022-03" db="EMBL/GenBank/DDBJ databases">
        <authorList>
            <person name="Legras J.-L."/>
            <person name="Devillers H."/>
            <person name="Grondin C."/>
        </authorList>
    </citation>
    <scope>NUCLEOTIDE SEQUENCE</scope>
    <source>
        <strain evidence="6">CLIB 1423</strain>
    </source>
</reference>
<evidence type="ECO:0000256" key="3">
    <source>
        <dbReference type="ARBA" id="ARBA00022989"/>
    </source>
</evidence>
<comment type="subcellular location">
    <subcellularLocation>
        <location evidence="1">Endomembrane system</location>
        <topology evidence="1">Multi-pass membrane protein</topology>
    </subcellularLocation>
</comment>
<proteinExistence type="predicted"/>
<keyword evidence="2 5" id="KW-0812">Transmembrane</keyword>
<keyword evidence="4 5" id="KW-0472">Membrane</keyword>
<protein>
    <submittedName>
        <fullName evidence="6">UPF0641 membrane protein</fullName>
    </submittedName>
</protein>
<feature type="transmembrane region" description="Helical" evidence="5">
    <location>
        <begin position="189"/>
        <end position="215"/>
    </location>
</feature>
<evidence type="ECO:0000256" key="5">
    <source>
        <dbReference type="SAM" id="Phobius"/>
    </source>
</evidence>
<dbReference type="GO" id="GO:0016020">
    <property type="term" value="C:membrane"/>
    <property type="evidence" value="ECO:0007669"/>
    <property type="project" value="InterPro"/>
</dbReference>
<dbReference type="InterPro" id="IPR006838">
    <property type="entry name" value="ADTRP_AIG1"/>
</dbReference>
<evidence type="ECO:0000256" key="4">
    <source>
        <dbReference type="ARBA" id="ARBA00023136"/>
    </source>
</evidence>
<sequence>MTRTVGNSNAIALDTISLAIGIYGAYDILYSGRVLPDHLVDAGHWQFLTNLSLAYSLVVFALGLVAHLTRSQYLFRLKNNLHPIALALEAVVAVVYWPLRLFFLKLLVKDPSKVLIPMLTDLSIHLMPVSSLLIDYLAFMPSWTITRSTAFGACGILSTGYWFWLHHLIDFENGGEYPYAFLNHPSLYARIVIFGIVGLTGFSSYLLMSNVYVWVVGKQRED</sequence>
<evidence type="ECO:0000313" key="7">
    <source>
        <dbReference type="Proteomes" id="UP000837801"/>
    </source>
</evidence>
<feature type="transmembrane region" description="Helical" evidence="5">
    <location>
        <begin position="12"/>
        <end position="32"/>
    </location>
</feature>
<evidence type="ECO:0000256" key="2">
    <source>
        <dbReference type="ARBA" id="ARBA00022692"/>
    </source>
</evidence>
<comment type="caution">
    <text evidence="6">The sequence shown here is derived from an EMBL/GenBank/DDBJ whole genome shotgun (WGS) entry which is preliminary data.</text>
</comment>
<organism evidence="6 7">
    <name type="scientific">[Candida] railenensis</name>
    <dbReference type="NCBI Taxonomy" id="45579"/>
    <lineage>
        <taxon>Eukaryota</taxon>
        <taxon>Fungi</taxon>
        <taxon>Dikarya</taxon>
        <taxon>Ascomycota</taxon>
        <taxon>Saccharomycotina</taxon>
        <taxon>Pichiomycetes</taxon>
        <taxon>Debaryomycetaceae</taxon>
        <taxon>Kurtzmaniella</taxon>
    </lineage>
</organism>
<gene>
    <name evidence="6" type="ORF">CLIB1423_01S08922</name>
</gene>
<feature type="transmembrane region" description="Helical" evidence="5">
    <location>
        <begin position="81"/>
        <end position="99"/>
    </location>
</feature>
<dbReference type="PANTHER" id="PTHR10989:SF16">
    <property type="entry name" value="AT02829P-RELATED"/>
    <property type="match status" value="1"/>
</dbReference>
<dbReference type="OrthoDB" id="1898221at2759"/>
<accession>A0A9P0QKV7</accession>
<dbReference type="EMBL" id="CAKXYY010000001">
    <property type="protein sequence ID" value="CAH2350386.1"/>
    <property type="molecule type" value="Genomic_DNA"/>
</dbReference>
<dbReference type="GO" id="GO:0012505">
    <property type="term" value="C:endomembrane system"/>
    <property type="evidence" value="ECO:0007669"/>
    <property type="project" value="UniProtKB-SubCell"/>
</dbReference>
<evidence type="ECO:0000313" key="6">
    <source>
        <dbReference type="EMBL" id="CAH2350386.1"/>
    </source>
</evidence>
<dbReference type="AlphaFoldDB" id="A0A9P0QKV7"/>
<feature type="transmembrane region" description="Helical" evidence="5">
    <location>
        <begin position="150"/>
        <end position="169"/>
    </location>
</feature>
<keyword evidence="3 5" id="KW-1133">Transmembrane helix</keyword>
<dbReference type="PANTHER" id="PTHR10989">
    <property type="entry name" value="ANDROGEN-INDUCED PROTEIN 1-RELATED"/>
    <property type="match status" value="1"/>
</dbReference>
<keyword evidence="7" id="KW-1185">Reference proteome</keyword>
<feature type="transmembrane region" description="Helical" evidence="5">
    <location>
        <begin position="52"/>
        <end position="69"/>
    </location>
</feature>
<dbReference type="Pfam" id="PF04750">
    <property type="entry name" value="Far-17a_AIG1"/>
    <property type="match status" value="1"/>
</dbReference>
<name>A0A9P0QKV7_9ASCO</name>
<dbReference type="Proteomes" id="UP000837801">
    <property type="component" value="Unassembled WGS sequence"/>
</dbReference>